<proteinExistence type="predicted"/>
<protein>
    <submittedName>
        <fullName evidence="1">Uncharacterized protein</fullName>
    </submittedName>
</protein>
<comment type="caution">
    <text evidence="1">The sequence shown here is derived from an EMBL/GenBank/DDBJ whole genome shotgun (WGS) entry which is preliminary data.</text>
</comment>
<dbReference type="PATRIC" id="fig|442.7.peg.2171"/>
<dbReference type="Proteomes" id="UP000075573">
    <property type="component" value="Unassembled WGS sequence"/>
</dbReference>
<gene>
    <name evidence="1" type="ORF">AD929_11500</name>
</gene>
<organism evidence="1 2">
    <name type="scientific">Gluconobacter potus</name>
    <dbReference type="NCBI Taxonomy" id="2724927"/>
    <lineage>
        <taxon>Bacteria</taxon>
        <taxon>Pseudomonadati</taxon>
        <taxon>Pseudomonadota</taxon>
        <taxon>Alphaproteobacteria</taxon>
        <taxon>Acetobacterales</taxon>
        <taxon>Acetobacteraceae</taxon>
        <taxon>Gluconobacter</taxon>
    </lineage>
</organism>
<name>A0A149QSG1_9PROT</name>
<accession>A0A149QSG1</accession>
<dbReference type="EMBL" id="LHZB01000117">
    <property type="protein sequence ID" value="KXV00258.1"/>
    <property type="molecule type" value="Genomic_DNA"/>
</dbReference>
<sequence length="126" mass="13986">MREGVMSEDDIRQLHPAAFNDALTEISRLEEKNRTISESAQTFLEYQRNAVDNVRLLAHHISSRLLGGRKLDVGGAEAVASLSVDPMLIFTCEPHRFLLLLGVHGGRADYLVDWARGLREASDADA</sequence>
<evidence type="ECO:0000313" key="1">
    <source>
        <dbReference type="EMBL" id="KXV00258.1"/>
    </source>
</evidence>
<reference evidence="1 2" key="1">
    <citation type="submission" date="2015-06" db="EMBL/GenBank/DDBJ databases">
        <title>Improved classification and identification of acetic acid bacteria using matrix-assisted laser desorption/ionization time-of-flight mass spectrometry; Gluconobacter nephelii and Gluconobacter uchimurae are later heterotypic synonyms of Gluconobacter japonicus and Gluconobacter oxydans, respectively.</title>
        <authorList>
            <person name="Li L."/>
            <person name="Cleenwerck I."/>
            <person name="De Vuyst L."/>
            <person name="Vandamme P."/>
        </authorList>
    </citation>
    <scope>NUCLEOTIDE SEQUENCE [LARGE SCALE GENOMIC DNA]</scope>
    <source>
        <strain evidence="1 2">LMG 1764</strain>
    </source>
</reference>
<evidence type="ECO:0000313" key="2">
    <source>
        <dbReference type="Proteomes" id="UP000075573"/>
    </source>
</evidence>
<dbReference type="AlphaFoldDB" id="A0A149QSG1"/>